<sequence length="364" mass="42010">MLFVLVQFQQYLLRWRAERLLSDIRTIQMGKSTWADAQQLMYRWGKWGRYEGTCAAERCSYQIELDERLSSSLVGCCRKLLVIYYIFGGRDAAVVARFDVIQGQIWAKDFVLVMGVFEGTLPDDDREYMLSGSATTRWRVRDFRWQNPRHPEYVVDRPDACTGGCEEINARYTPFADPVEVNQLMSFSLDCITRLVTCRHREDIMPSVSRQMAEEKLQFDAALKAGYRPYDWCVSDPAFLGRDRANVALARVVAITQNEYEEEGRFDLHLELVSRLKRASFWKEGTVRETNVSRVIVDPVRQGSQPAQLGQTLLLAFETPTMAESRPYLDLTPCDLLLPTPENLTAVKRGIAEDFFPEERLVWP</sequence>
<accession>A0ABW1EBB6</accession>
<reference evidence="2" key="1">
    <citation type="journal article" date="2019" name="Int. J. Syst. Evol. Microbiol.">
        <title>The Global Catalogue of Microorganisms (GCM) 10K type strain sequencing project: providing services to taxonomists for standard genome sequencing and annotation.</title>
        <authorList>
            <consortium name="The Broad Institute Genomics Platform"/>
            <consortium name="The Broad Institute Genome Sequencing Center for Infectious Disease"/>
            <person name="Wu L."/>
            <person name="Ma J."/>
        </authorList>
    </citation>
    <scope>NUCLEOTIDE SEQUENCE [LARGE SCALE GENOMIC DNA]</scope>
    <source>
        <strain evidence="2">JCM 4087</strain>
    </source>
</reference>
<dbReference type="RefSeq" id="WP_263337069.1">
    <property type="nucleotide sequence ID" value="NZ_JAGSYH010000004.1"/>
</dbReference>
<evidence type="ECO:0000313" key="2">
    <source>
        <dbReference type="Proteomes" id="UP001596091"/>
    </source>
</evidence>
<evidence type="ECO:0000313" key="1">
    <source>
        <dbReference type="EMBL" id="MFC5861634.1"/>
    </source>
</evidence>
<proteinExistence type="predicted"/>
<dbReference type="Proteomes" id="UP001596091">
    <property type="component" value="Unassembled WGS sequence"/>
</dbReference>
<keyword evidence="2" id="KW-1185">Reference proteome</keyword>
<protein>
    <submittedName>
        <fullName evidence="1">Uncharacterized protein</fullName>
    </submittedName>
</protein>
<gene>
    <name evidence="1" type="ORF">ACFPT7_04970</name>
</gene>
<comment type="caution">
    <text evidence="1">The sequence shown here is derived from an EMBL/GenBank/DDBJ whole genome shotgun (WGS) entry which is preliminary data.</text>
</comment>
<organism evidence="1 2">
    <name type="scientific">Acidicapsa dinghuensis</name>
    <dbReference type="NCBI Taxonomy" id="2218256"/>
    <lineage>
        <taxon>Bacteria</taxon>
        <taxon>Pseudomonadati</taxon>
        <taxon>Acidobacteriota</taxon>
        <taxon>Terriglobia</taxon>
        <taxon>Terriglobales</taxon>
        <taxon>Acidobacteriaceae</taxon>
        <taxon>Acidicapsa</taxon>
    </lineage>
</organism>
<dbReference type="EMBL" id="JBHSPH010000002">
    <property type="protein sequence ID" value="MFC5861634.1"/>
    <property type="molecule type" value="Genomic_DNA"/>
</dbReference>
<name>A0ABW1EBB6_9BACT</name>